<dbReference type="InterPro" id="IPR001138">
    <property type="entry name" value="Zn2Cys6_DnaBD"/>
</dbReference>
<evidence type="ECO:0000256" key="4">
    <source>
        <dbReference type="ARBA" id="ARBA00023015"/>
    </source>
</evidence>
<dbReference type="GeneID" id="81603902"/>
<protein>
    <recommendedName>
        <fullName evidence="10">Zn(2)-C6 fungal-type domain-containing protein</fullName>
    </recommendedName>
</protein>
<dbReference type="Gene3D" id="4.10.240.10">
    <property type="entry name" value="Zn(2)-C6 fungal-type DNA-binding domain"/>
    <property type="match status" value="1"/>
</dbReference>
<keyword evidence="6" id="KW-0804">Transcription</keyword>
<evidence type="ECO:0000256" key="9">
    <source>
        <dbReference type="SAM" id="MobiDB-lite"/>
    </source>
</evidence>
<feature type="domain" description="Zn(2)-C6 fungal-type" evidence="10">
    <location>
        <begin position="129"/>
        <end position="159"/>
    </location>
</feature>
<comment type="caution">
    <text evidence="11">The sequence shown here is derived from an EMBL/GenBank/DDBJ whole genome shotgun (WGS) entry which is preliminary data.</text>
</comment>
<dbReference type="GO" id="GO:0043565">
    <property type="term" value="F:sequence-specific DNA binding"/>
    <property type="evidence" value="ECO:0007669"/>
    <property type="project" value="TreeGrafter"/>
</dbReference>
<dbReference type="PROSITE" id="PS00463">
    <property type="entry name" value="ZN2_CY6_FUNGAL_1"/>
    <property type="match status" value="1"/>
</dbReference>
<dbReference type="GO" id="GO:0005634">
    <property type="term" value="C:nucleus"/>
    <property type="evidence" value="ECO:0007669"/>
    <property type="project" value="UniProtKB-SubCell"/>
</dbReference>
<dbReference type="EMBL" id="JAPVEA010000008">
    <property type="protein sequence ID" value="KAJ5439279.1"/>
    <property type="molecule type" value="Genomic_DNA"/>
</dbReference>
<evidence type="ECO:0000256" key="1">
    <source>
        <dbReference type="ARBA" id="ARBA00004123"/>
    </source>
</evidence>
<dbReference type="SUPFAM" id="SSF57701">
    <property type="entry name" value="Zn2/Cys6 DNA-binding domain"/>
    <property type="match status" value="1"/>
</dbReference>
<sequence length="289" mass="32320">MGEQNPFEDDPDIFADLVAFDGFPTLNHGDSLDSLVDAAGASPEDRSSNPFSTTPPVDQGRNQPAAVTEAPTLAINDSESTPAPESIQGDDGGQPARGKKRRRSRNSPEPDYSQMILELNKKRKRTGQACDRCRVRRYKCDPSPNGCLNCCMTGVSCKVTDCVTGETYVRGAAGRMAAEIEALKARVAGLERENEQLRREAKPQYGLQDRTSPATSGYSLVAFVSLQQHTHMQHQQIVALQQENLRIRQCDRMLREERQKLQKRIEEQEEMLRITEDVPLFNKKGNWDL</sequence>
<dbReference type="RefSeq" id="XP_056762508.1">
    <property type="nucleotide sequence ID" value="XM_056913659.1"/>
</dbReference>
<keyword evidence="3" id="KW-0862">Zinc</keyword>
<dbReference type="InterPro" id="IPR052202">
    <property type="entry name" value="Yeast_MetPath_Reg"/>
</dbReference>
<reference evidence="11" key="1">
    <citation type="submission" date="2022-12" db="EMBL/GenBank/DDBJ databases">
        <authorList>
            <person name="Petersen C."/>
        </authorList>
    </citation>
    <scope>NUCLEOTIDE SEQUENCE</scope>
    <source>
        <strain evidence="11">IBT 16125</strain>
    </source>
</reference>
<evidence type="ECO:0000256" key="2">
    <source>
        <dbReference type="ARBA" id="ARBA00022723"/>
    </source>
</evidence>
<name>A0AAD6BYK9_9EURO</name>
<feature type="compositionally biased region" description="Polar residues" evidence="9">
    <location>
        <begin position="48"/>
        <end position="62"/>
    </location>
</feature>
<evidence type="ECO:0000313" key="12">
    <source>
        <dbReference type="Proteomes" id="UP001213681"/>
    </source>
</evidence>
<feature type="coiled-coil region" evidence="8">
    <location>
        <begin position="240"/>
        <end position="278"/>
    </location>
</feature>
<keyword evidence="4" id="KW-0805">Transcription regulation</keyword>
<evidence type="ECO:0000313" key="11">
    <source>
        <dbReference type="EMBL" id="KAJ5439279.1"/>
    </source>
</evidence>
<proteinExistence type="predicted"/>
<dbReference type="AlphaFoldDB" id="A0AAD6BYK9"/>
<dbReference type="Proteomes" id="UP001213681">
    <property type="component" value="Unassembled WGS sequence"/>
</dbReference>
<dbReference type="GO" id="GO:0045944">
    <property type="term" value="P:positive regulation of transcription by RNA polymerase II"/>
    <property type="evidence" value="ECO:0007669"/>
    <property type="project" value="TreeGrafter"/>
</dbReference>
<keyword evidence="5" id="KW-0238">DNA-binding</keyword>
<evidence type="ECO:0000256" key="3">
    <source>
        <dbReference type="ARBA" id="ARBA00022833"/>
    </source>
</evidence>
<evidence type="ECO:0000256" key="6">
    <source>
        <dbReference type="ARBA" id="ARBA00023163"/>
    </source>
</evidence>
<keyword evidence="7" id="KW-0539">Nucleus</keyword>
<evidence type="ECO:0000256" key="7">
    <source>
        <dbReference type="ARBA" id="ARBA00023242"/>
    </source>
</evidence>
<dbReference type="PANTHER" id="PTHR47782:SF12">
    <property type="entry name" value="ZN(II)2CYS6 TRANSCRIPTION FACTOR (EUROFUNG)"/>
    <property type="match status" value="1"/>
</dbReference>
<organism evidence="11 12">
    <name type="scientific">Penicillium daleae</name>
    <dbReference type="NCBI Taxonomy" id="63821"/>
    <lineage>
        <taxon>Eukaryota</taxon>
        <taxon>Fungi</taxon>
        <taxon>Dikarya</taxon>
        <taxon>Ascomycota</taxon>
        <taxon>Pezizomycotina</taxon>
        <taxon>Eurotiomycetes</taxon>
        <taxon>Eurotiomycetidae</taxon>
        <taxon>Eurotiales</taxon>
        <taxon>Aspergillaceae</taxon>
        <taxon>Penicillium</taxon>
    </lineage>
</organism>
<evidence type="ECO:0000256" key="5">
    <source>
        <dbReference type="ARBA" id="ARBA00023125"/>
    </source>
</evidence>
<accession>A0AAD6BYK9</accession>
<dbReference type="PANTHER" id="PTHR47782">
    <property type="entry name" value="ZN(II)2CYS6 TRANSCRIPTION FACTOR (EUROFUNG)-RELATED"/>
    <property type="match status" value="1"/>
</dbReference>
<dbReference type="GO" id="GO:0008270">
    <property type="term" value="F:zinc ion binding"/>
    <property type="evidence" value="ECO:0007669"/>
    <property type="project" value="InterPro"/>
</dbReference>
<dbReference type="InterPro" id="IPR036864">
    <property type="entry name" value="Zn2-C6_fun-type_DNA-bd_sf"/>
</dbReference>
<comment type="subcellular location">
    <subcellularLocation>
        <location evidence="1">Nucleus</location>
    </subcellularLocation>
</comment>
<gene>
    <name evidence="11" type="ORF">N7458_010277</name>
</gene>
<reference evidence="11" key="2">
    <citation type="journal article" date="2023" name="IMA Fungus">
        <title>Comparative genomic study of the Penicillium genus elucidates a diverse pangenome and 15 lateral gene transfer events.</title>
        <authorList>
            <person name="Petersen C."/>
            <person name="Sorensen T."/>
            <person name="Nielsen M.R."/>
            <person name="Sondergaard T.E."/>
            <person name="Sorensen J.L."/>
            <person name="Fitzpatrick D.A."/>
            <person name="Frisvad J.C."/>
            <person name="Nielsen K.L."/>
        </authorList>
    </citation>
    <scope>NUCLEOTIDE SEQUENCE</scope>
    <source>
        <strain evidence="11">IBT 16125</strain>
    </source>
</reference>
<feature type="coiled-coil region" evidence="8">
    <location>
        <begin position="173"/>
        <end position="200"/>
    </location>
</feature>
<dbReference type="PROSITE" id="PS50048">
    <property type="entry name" value="ZN2_CY6_FUNGAL_2"/>
    <property type="match status" value="1"/>
</dbReference>
<dbReference type="GO" id="GO:0000981">
    <property type="term" value="F:DNA-binding transcription factor activity, RNA polymerase II-specific"/>
    <property type="evidence" value="ECO:0007669"/>
    <property type="project" value="InterPro"/>
</dbReference>
<keyword evidence="8" id="KW-0175">Coiled coil</keyword>
<keyword evidence="12" id="KW-1185">Reference proteome</keyword>
<dbReference type="CDD" id="cd00067">
    <property type="entry name" value="GAL4"/>
    <property type="match status" value="1"/>
</dbReference>
<keyword evidence="2" id="KW-0479">Metal-binding</keyword>
<evidence type="ECO:0000256" key="8">
    <source>
        <dbReference type="SAM" id="Coils"/>
    </source>
</evidence>
<feature type="region of interest" description="Disordered" evidence="9">
    <location>
        <begin position="22"/>
        <end position="113"/>
    </location>
</feature>
<evidence type="ECO:0000259" key="10">
    <source>
        <dbReference type="PROSITE" id="PS50048"/>
    </source>
</evidence>